<dbReference type="EMBL" id="PYMO01000012">
    <property type="protein sequence ID" value="PSU24488.1"/>
    <property type="molecule type" value="Genomic_DNA"/>
</dbReference>
<name>A0A2T3JL43_PHOPO</name>
<dbReference type="EMBL" id="PYMP01000016">
    <property type="protein sequence ID" value="PSU49640.1"/>
    <property type="molecule type" value="Genomic_DNA"/>
</dbReference>
<dbReference type="Proteomes" id="UP000241405">
    <property type="component" value="Unassembled WGS sequence"/>
</dbReference>
<accession>A0A2T3JL43</accession>
<keyword evidence="3" id="KW-0472">Membrane</keyword>
<dbReference type="AlphaFoldDB" id="A0A2T3JL43"/>
<evidence type="ECO:0008006" key="8">
    <source>
        <dbReference type="Google" id="ProtNLM"/>
    </source>
</evidence>
<reference evidence="6 7" key="1">
    <citation type="submission" date="2018-03" db="EMBL/GenBank/DDBJ databases">
        <title>Whole genome sequencing of Histamine producing bacteria.</title>
        <authorList>
            <person name="Butler K."/>
        </authorList>
    </citation>
    <scope>NUCLEOTIDE SEQUENCE [LARGE SCALE GENOMIC DNA]</scope>
    <source>
        <strain evidence="5 7">FS-6.1</strain>
        <strain evidence="4 6">FS-6.2</strain>
    </source>
</reference>
<feature type="transmembrane region" description="Helical" evidence="3">
    <location>
        <begin position="6"/>
        <end position="22"/>
    </location>
</feature>
<dbReference type="Proteomes" id="UP000241618">
    <property type="component" value="Unassembled WGS sequence"/>
</dbReference>
<dbReference type="RefSeq" id="WP_107188955.1">
    <property type="nucleotide sequence ID" value="NZ_PYMN01000001.1"/>
</dbReference>
<evidence type="ECO:0000313" key="6">
    <source>
        <dbReference type="Proteomes" id="UP000241405"/>
    </source>
</evidence>
<gene>
    <name evidence="5" type="ORF">C9J18_15600</name>
    <name evidence="4" type="ORF">CTM96_12650</name>
</gene>
<keyword evidence="6" id="KW-1185">Reference proteome</keyword>
<evidence type="ECO:0000313" key="4">
    <source>
        <dbReference type="EMBL" id="PSU24488.1"/>
    </source>
</evidence>
<feature type="coiled-coil region" evidence="1">
    <location>
        <begin position="31"/>
        <end position="58"/>
    </location>
</feature>
<sequence>MIVKSLIILVFMASLTGIYMMGHRSGYNQATVKYEQRIQAKDNEIEAKNQKVERALMAVKRHAAKKITQVEQHFIPIEREVVRYVSKKEPTHCQSDYSEWMQLHNQAASGLSETDPRGRLSHDTATGKIGNH</sequence>
<keyword evidence="3" id="KW-0812">Transmembrane</keyword>
<protein>
    <recommendedName>
        <fullName evidence="8">DUF2570 domain-containing protein</fullName>
    </recommendedName>
</protein>
<organism evidence="5 7">
    <name type="scientific">Photobacterium phosphoreum</name>
    <dbReference type="NCBI Taxonomy" id="659"/>
    <lineage>
        <taxon>Bacteria</taxon>
        <taxon>Pseudomonadati</taxon>
        <taxon>Pseudomonadota</taxon>
        <taxon>Gammaproteobacteria</taxon>
        <taxon>Vibrionales</taxon>
        <taxon>Vibrionaceae</taxon>
        <taxon>Photobacterium</taxon>
    </lineage>
</organism>
<evidence type="ECO:0000313" key="5">
    <source>
        <dbReference type="EMBL" id="PSU49640.1"/>
    </source>
</evidence>
<comment type="caution">
    <text evidence="5">The sequence shown here is derived from an EMBL/GenBank/DDBJ whole genome shotgun (WGS) entry which is preliminary data.</text>
</comment>
<evidence type="ECO:0000256" key="3">
    <source>
        <dbReference type="SAM" id="Phobius"/>
    </source>
</evidence>
<evidence type="ECO:0000313" key="7">
    <source>
        <dbReference type="Proteomes" id="UP000241618"/>
    </source>
</evidence>
<proteinExistence type="predicted"/>
<evidence type="ECO:0000256" key="2">
    <source>
        <dbReference type="SAM" id="MobiDB-lite"/>
    </source>
</evidence>
<keyword evidence="3" id="KW-1133">Transmembrane helix</keyword>
<evidence type="ECO:0000256" key="1">
    <source>
        <dbReference type="SAM" id="Coils"/>
    </source>
</evidence>
<feature type="region of interest" description="Disordered" evidence="2">
    <location>
        <begin position="107"/>
        <end position="132"/>
    </location>
</feature>
<keyword evidence="1" id="KW-0175">Coiled coil</keyword>